<dbReference type="STRING" id="266892.SAMN04488054_11670"/>
<dbReference type="InterPro" id="IPR018604">
    <property type="entry name" value="YycI-like"/>
</dbReference>
<keyword evidence="4" id="KW-1185">Reference proteome</keyword>
<feature type="region of interest" description="Disordered" evidence="1">
    <location>
        <begin position="254"/>
        <end position="299"/>
    </location>
</feature>
<accession>A0A1I4NBZ0</accession>
<feature type="domain" description="Regulatory protein YycH-like" evidence="2">
    <location>
        <begin position="32"/>
        <end position="246"/>
    </location>
</feature>
<reference evidence="3 4" key="1">
    <citation type="submission" date="2016-10" db="EMBL/GenBank/DDBJ databases">
        <authorList>
            <person name="de Groot N.N."/>
        </authorList>
    </citation>
    <scope>NUCLEOTIDE SEQUENCE [LARGE SCALE GENOMIC DNA]</scope>
    <source>
        <strain evidence="3 4">CGMCC 1.6134</strain>
    </source>
</reference>
<dbReference type="Proteomes" id="UP000199668">
    <property type="component" value="Unassembled WGS sequence"/>
</dbReference>
<dbReference type="AlphaFoldDB" id="A0A1I4NBZ0"/>
<name>A0A1I4NBZ0_9BACI</name>
<protein>
    <submittedName>
        <fullName evidence="3">Two-component signal transduction system YycFG, regulatory protein YycI</fullName>
    </submittedName>
</protein>
<evidence type="ECO:0000256" key="1">
    <source>
        <dbReference type="SAM" id="MobiDB-lite"/>
    </source>
</evidence>
<dbReference type="Pfam" id="PF09648">
    <property type="entry name" value="YycI"/>
    <property type="match status" value="1"/>
</dbReference>
<evidence type="ECO:0000313" key="4">
    <source>
        <dbReference type="Proteomes" id="UP000199668"/>
    </source>
</evidence>
<organism evidence="3 4">
    <name type="scientific">Salibacterium qingdaonense</name>
    <dbReference type="NCBI Taxonomy" id="266892"/>
    <lineage>
        <taxon>Bacteria</taxon>
        <taxon>Bacillati</taxon>
        <taxon>Bacillota</taxon>
        <taxon>Bacilli</taxon>
        <taxon>Bacillales</taxon>
        <taxon>Bacillaceae</taxon>
    </lineage>
</organism>
<dbReference type="GO" id="GO:0016020">
    <property type="term" value="C:membrane"/>
    <property type="evidence" value="ECO:0007669"/>
    <property type="project" value="InterPro"/>
</dbReference>
<evidence type="ECO:0000313" key="3">
    <source>
        <dbReference type="EMBL" id="SFM12827.1"/>
    </source>
</evidence>
<dbReference type="EMBL" id="FOTY01000016">
    <property type="protein sequence ID" value="SFM12827.1"/>
    <property type="molecule type" value="Genomic_DNA"/>
</dbReference>
<evidence type="ECO:0000259" key="2">
    <source>
        <dbReference type="Pfam" id="PF09648"/>
    </source>
</evidence>
<dbReference type="RefSeq" id="WP_177195542.1">
    <property type="nucleotide sequence ID" value="NZ_FOTY01000016.1"/>
</dbReference>
<feature type="compositionally biased region" description="Acidic residues" evidence="1">
    <location>
        <begin position="266"/>
        <end position="291"/>
    </location>
</feature>
<gene>
    <name evidence="3" type="ORF">SAMN04488054_11670</name>
</gene>
<sequence length="299" mass="33957">MDWNRTKTIFIIAFLLLNTFLMQQLLEQQGQSELNVRAQSSTEEELNAKNITVTEELPEERDEISHIVGESIDIEEEVSQQAGEENVTAVDNNFVEVTLENTYAVSGEEDIQNFLDQQVWNGSDYMIEEINEEDGQVLLNQVYEEKATVTYAENPLVLFLNDDNEIESYLQSYMEFEEGGEQKDMLSTYGAIDRLLTENILSNNDEVNQVELRYYSLFAPEGSNQVMAPMYSMEVNGENEYLVNAIGGEVRTLQEVSEDSGPVENPSEDTSQDEQSSEENGDEGNGEENSEENNQNQEQ</sequence>
<dbReference type="Gene3D" id="2.40.128.690">
    <property type="entry name" value="YycH protein, domain 3-like"/>
    <property type="match status" value="1"/>
</dbReference>
<proteinExistence type="predicted"/>